<feature type="region of interest" description="Disordered" evidence="1">
    <location>
        <begin position="830"/>
        <end position="901"/>
    </location>
</feature>
<feature type="compositionally biased region" description="Basic residues" evidence="1">
    <location>
        <begin position="286"/>
        <end position="298"/>
    </location>
</feature>
<feature type="compositionally biased region" description="Basic and acidic residues" evidence="1">
    <location>
        <begin position="573"/>
        <end position="592"/>
    </location>
</feature>
<evidence type="ECO:0000256" key="1">
    <source>
        <dbReference type="SAM" id="MobiDB-lite"/>
    </source>
</evidence>
<feature type="compositionally biased region" description="Basic and acidic residues" evidence="1">
    <location>
        <begin position="775"/>
        <end position="788"/>
    </location>
</feature>
<protein>
    <submittedName>
        <fullName evidence="2">Uncharacterized protein</fullName>
    </submittedName>
</protein>
<reference evidence="2" key="1">
    <citation type="journal article" date="2020" name="Mol. Plant Microbe Interact.">
        <title>Genome Sequence of the Biocontrol Agent Coniothyrium minitans strain Conio (IMI 134523).</title>
        <authorList>
            <person name="Patel D."/>
            <person name="Shittu T.A."/>
            <person name="Baroncelli R."/>
            <person name="Muthumeenakshi S."/>
            <person name="Osborne T.H."/>
            <person name="Janganan T.K."/>
            <person name="Sreenivasaprasad S."/>
        </authorList>
    </citation>
    <scope>NUCLEOTIDE SEQUENCE</scope>
    <source>
        <strain evidence="2">Conio</strain>
    </source>
</reference>
<feature type="compositionally biased region" description="Basic and acidic residues" evidence="1">
    <location>
        <begin position="967"/>
        <end position="976"/>
    </location>
</feature>
<feature type="compositionally biased region" description="Low complexity" evidence="1">
    <location>
        <begin position="1279"/>
        <end position="1306"/>
    </location>
</feature>
<sequence>MLPPDRELNASGRNSRASDMSVASRGPSRGSTTAARHDMLAPAVASMLRTSTEMGNLGGSAIDPLLPNVPRAPRRGGATSRLSIASSHSNASNRTGPRHHQWHSTASAGTRHSREHNMPQYVPDTLSPTVMNVSGSSPLVPFARDRREGHRSLSMTMANTSEPTFHLSSNRSMASLRSHDRPRRPKSPYMYPTRLRRPGYRPVSPALSDTAGSYHQLRNGYPDNGLPPYPGQMRLRRPSETSMRRPPSRSQTPVFYGDPHPDIPPVPPLMPHRYAALERERERKSQRSHRTASHRSAKHSTSSGSTNRRFDSDIPSSDSTSPPTPRDSDLLVSPTGTHSMPRSMSGTVNYYDYTEQYENQEVPEPSAGAVPTGFVRHIKTIIEERGTPEPVSKGGNVTAPDRAMQHSDGMVPDISELPASPVPRRITRDLVLAGIGPESSSGEVEIHGATADTRSSERSASDSQDENTAFRRGIGSRAVHPAHSIDAKNRHSILSQAGSSVMESSTLEFAVRCSIPMVADKGLALDLDNDTTSVYAPDADPTSEDGMTDLLEGYQRTDTKDAGEEASEEQLNDEERVEKRSNHAAKSSDEQSFKSCTDVIKVADPPMKTFDQATAESRDDLPEPDPPFKDSDARSFTTCKDAVTPDRVGPLTASRLPSSQLVASEAPLRKPISEMPSSSPCLLERQAPPSLTSESSMSRVVGRFRANSKPSSTPGSGAGSFSSLKEYGAQTSPAVPPRESSSSREAQQSRGVANFLLRSVRQRFAKPSPGSNLRPGKEETTSAPHELDDLSTNAGIPTPPPMKDRMLLGNGIVSADRAVEVLKAPQRVLKKERVLPHPQSEPMTMRGNIIAPKGGTSTSASSATVTTSARQTSVTTPSHAMPEASSVYSPENVSSTGSRDEISPGAFVQTPGLHRDSQTTTHLSWTGPNGFHPYLVEGARGGRNSQEDSTTDLRLPGFRHALTHLPDLKEESHEDSSLNTSAGNFRPFGGSQPAVFRMSTDGLPAARRYPSVRSSRNSALQQMHLPSMNFSSFGSFDDALDHRVSRSLDLAPAAREELAQTVMPRSASAGEDREKYKSVFAGLDTPAKTSTTRQHAGGELWPRKSPDHLVKEVNSLTIPSVNGLTLRLSEMLPQLKEALGLAQSDEFPDEEGIMEKAMERLNEVGLPVQKRSSARLRPVPGSPNMLVVDDEVFQEITGKENKENPSGRGYKRDKAGFGAGIAGQEGGQAHREAAALVGSGVVAHGLARDDTVNTTGLEAPSPAHFRQHNSTSYSCHKFSSPSSRPSTRSLRSRGSTTTGTVTDTRPWNLDKNYPWATDPSVDISLPSPSASKQSPRPGPSHLRNRLSSASSESAGTSSPYGTSASPPARRGPAGHCYTSIVDGKRSIEPSAVGFVASGYPIGPVRVRDDDQSHGAGERYPTSALPLPSNLHIYPGQASHFSLETSDEEAETTSPRKTLFSRRPRRNTRASVNRRDLSQRRVRELQSSRASDHSVQIEPDDLPDRSRRQTFANAQGMSKLTFCVQSVSYFLKKGLYKILPCTRPETPVEPDSEPVTVPVNSRASSSSDETIRARQNSPFPAIRDGPGHRYTPGFVISFPSLSGSICHPSEEPESAFQSNIQPRSRPYGTSRTEAAGLSASL</sequence>
<feature type="compositionally biased region" description="Basic and acidic residues" evidence="1">
    <location>
        <begin position="1472"/>
        <end position="1491"/>
    </location>
</feature>
<feature type="region of interest" description="Disordered" evidence="1">
    <location>
        <begin position="967"/>
        <end position="991"/>
    </location>
</feature>
<feature type="compositionally biased region" description="Low complexity" evidence="1">
    <location>
        <begin position="1347"/>
        <end position="1358"/>
    </location>
</feature>
<feature type="compositionally biased region" description="Polar residues" evidence="1">
    <location>
        <begin position="689"/>
        <end position="698"/>
    </location>
</feature>
<proteinExistence type="predicted"/>
<feature type="region of interest" description="Disordered" evidence="1">
    <location>
        <begin position="1441"/>
        <end position="1504"/>
    </location>
</feature>
<gene>
    <name evidence="2" type="ORF">PMIN01_10336</name>
</gene>
<dbReference type="EMBL" id="WJXW01000012">
    <property type="protein sequence ID" value="KAF9731319.1"/>
    <property type="molecule type" value="Genomic_DNA"/>
</dbReference>
<feature type="compositionally biased region" description="Low complexity" evidence="1">
    <location>
        <begin position="737"/>
        <end position="750"/>
    </location>
</feature>
<feature type="region of interest" description="Disordered" evidence="1">
    <location>
        <begin position="1"/>
        <end position="126"/>
    </location>
</feature>
<organism evidence="2 3">
    <name type="scientific">Paraphaeosphaeria minitans</name>
    <dbReference type="NCBI Taxonomy" id="565426"/>
    <lineage>
        <taxon>Eukaryota</taxon>
        <taxon>Fungi</taxon>
        <taxon>Dikarya</taxon>
        <taxon>Ascomycota</taxon>
        <taxon>Pezizomycotina</taxon>
        <taxon>Dothideomycetes</taxon>
        <taxon>Pleosporomycetidae</taxon>
        <taxon>Pleosporales</taxon>
        <taxon>Massarineae</taxon>
        <taxon>Didymosphaeriaceae</taxon>
        <taxon>Paraphaeosphaeria</taxon>
    </lineage>
</organism>
<feature type="region of interest" description="Disordered" evidence="1">
    <location>
        <begin position="558"/>
        <end position="807"/>
    </location>
</feature>
<feature type="compositionally biased region" description="Polar residues" evidence="1">
    <location>
        <begin position="1614"/>
        <end position="1631"/>
    </location>
</feature>
<feature type="region of interest" description="Disordered" evidence="1">
    <location>
        <begin position="1545"/>
        <end position="1585"/>
    </location>
</feature>
<name>A0A9P6KMA5_9PLEO</name>
<feature type="compositionally biased region" description="Polar residues" evidence="1">
    <location>
        <begin position="1557"/>
        <end position="1577"/>
    </location>
</feature>
<feature type="compositionally biased region" description="Polar residues" evidence="1">
    <location>
        <begin position="708"/>
        <end position="723"/>
    </location>
</feature>
<feature type="compositionally biased region" description="Basic and acidic residues" evidence="1">
    <location>
        <begin position="616"/>
        <end position="633"/>
    </location>
</feature>
<feature type="compositionally biased region" description="Basic residues" evidence="1">
    <location>
        <begin position="1458"/>
        <end position="1467"/>
    </location>
</feature>
<feature type="compositionally biased region" description="Low complexity" evidence="1">
    <location>
        <begin position="856"/>
        <end position="876"/>
    </location>
</feature>
<feature type="region of interest" description="Disordered" evidence="1">
    <location>
        <begin position="1606"/>
        <end position="1640"/>
    </location>
</feature>
<evidence type="ECO:0000313" key="2">
    <source>
        <dbReference type="EMBL" id="KAF9731319.1"/>
    </source>
</evidence>
<feature type="region of interest" description="Disordered" evidence="1">
    <location>
        <begin position="436"/>
        <end position="487"/>
    </location>
</feature>
<dbReference type="Proteomes" id="UP000756921">
    <property type="component" value="Unassembled WGS sequence"/>
</dbReference>
<feature type="compositionally biased region" description="Polar residues" evidence="1">
    <location>
        <begin position="334"/>
        <end position="345"/>
    </location>
</feature>
<evidence type="ECO:0000313" key="3">
    <source>
        <dbReference type="Proteomes" id="UP000756921"/>
    </source>
</evidence>
<feature type="region of interest" description="Disordered" evidence="1">
    <location>
        <begin position="161"/>
        <end position="345"/>
    </location>
</feature>
<feature type="compositionally biased region" description="Basic and acidic residues" evidence="1">
    <location>
        <begin position="275"/>
        <end position="285"/>
    </location>
</feature>
<dbReference type="OrthoDB" id="3922633at2759"/>
<feature type="compositionally biased region" description="Polar residues" evidence="1">
    <location>
        <begin position="80"/>
        <end position="95"/>
    </location>
</feature>
<keyword evidence="3" id="KW-1185">Reference proteome</keyword>
<feature type="compositionally biased region" description="Basic and acidic residues" evidence="1">
    <location>
        <begin position="1405"/>
        <end position="1416"/>
    </location>
</feature>
<feature type="compositionally biased region" description="Polar residues" evidence="1">
    <location>
        <begin position="161"/>
        <end position="175"/>
    </location>
</feature>
<feature type="region of interest" description="Disordered" evidence="1">
    <location>
        <begin position="1395"/>
        <end position="1428"/>
    </location>
</feature>
<accession>A0A9P6KMA5</accession>
<feature type="compositionally biased region" description="Polar residues" evidence="1">
    <location>
        <begin position="886"/>
        <end position="897"/>
    </location>
</feature>
<feature type="region of interest" description="Disordered" evidence="1">
    <location>
        <begin position="1252"/>
        <end position="1377"/>
    </location>
</feature>
<comment type="caution">
    <text evidence="2">The sequence shown here is derived from an EMBL/GenBank/DDBJ whole genome shotgun (WGS) entry which is preliminary data.</text>
</comment>